<evidence type="ECO:0000313" key="3">
    <source>
        <dbReference type="Proteomes" id="UP000078302"/>
    </source>
</evidence>
<sequence length="108" mass="11893">MTNRRHNSFFEGIGIRSMFIVIFAALGGGVAYLLRPAVPLIGQLPFSIVMTDGKNLHGLERLAQPYAQQSLEYLIAGVVIGGMLGIIASYLYALTQDDDRHHRTPPRP</sequence>
<keyword evidence="3" id="KW-1185">Reference proteome</keyword>
<accession>A0A179BKG8</accession>
<feature type="transmembrane region" description="Helical" evidence="1">
    <location>
        <begin position="12"/>
        <end position="34"/>
    </location>
</feature>
<comment type="caution">
    <text evidence="2">The sequence shown here is derived from an EMBL/GenBank/DDBJ whole genome shotgun (WGS) entry which is preliminary data.</text>
</comment>
<keyword evidence="1" id="KW-1133">Transmembrane helix</keyword>
<dbReference type="EMBL" id="LVXZ01000042">
    <property type="protein sequence ID" value="OAP92238.1"/>
    <property type="molecule type" value="Genomic_DNA"/>
</dbReference>
<feature type="transmembrane region" description="Helical" evidence="1">
    <location>
        <begin position="73"/>
        <end position="93"/>
    </location>
</feature>
<keyword evidence="1" id="KW-0812">Transmembrane</keyword>
<protein>
    <submittedName>
        <fullName evidence="2">Uncharacterized protein</fullName>
    </submittedName>
</protein>
<gene>
    <name evidence="2" type="ORF">A4H96_04210</name>
</gene>
<organism evidence="2 3">
    <name type="scientific">Acidithiobacillus ferrooxidans</name>
    <name type="common">Thiobacillus ferrooxidans</name>
    <dbReference type="NCBI Taxonomy" id="920"/>
    <lineage>
        <taxon>Bacteria</taxon>
        <taxon>Pseudomonadati</taxon>
        <taxon>Pseudomonadota</taxon>
        <taxon>Acidithiobacillia</taxon>
        <taxon>Acidithiobacillales</taxon>
        <taxon>Acidithiobacillaceae</taxon>
        <taxon>Acidithiobacillus</taxon>
    </lineage>
</organism>
<reference evidence="2 3" key="1">
    <citation type="submission" date="2016-04" db="EMBL/GenBank/DDBJ databases">
        <title>Acidithiobacillus ferrooxidans genome sequencing and assembly.</title>
        <authorList>
            <person name="Zhou Z."/>
        </authorList>
    </citation>
    <scope>NUCLEOTIDE SEQUENCE [LARGE SCALE GENOMIC DNA]</scope>
    <source>
        <strain evidence="2 3">BY0502</strain>
    </source>
</reference>
<dbReference type="Proteomes" id="UP000078302">
    <property type="component" value="Unassembled WGS sequence"/>
</dbReference>
<name>A0A179BKG8_ACIFR</name>
<evidence type="ECO:0000313" key="2">
    <source>
        <dbReference type="EMBL" id="OAP92238.1"/>
    </source>
</evidence>
<evidence type="ECO:0000256" key="1">
    <source>
        <dbReference type="SAM" id="Phobius"/>
    </source>
</evidence>
<dbReference type="AlphaFoldDB" id="A0A179BKG8"/>
<proteinExistence type="predicted"/>
<keyword evidence="1" id="KW-0472">Membrane</keyword>